<dbReference type="CDD" id="cd14066">
    <property type="entry name" value="STKc_IRAK"/>
    <property type="match status" value="1"/>
</dbReference>
<dbReference type="InterPro" id="IPR011009">
    <property type="entry name" value="Kinase-like_dom_sf"/>
</dbReference>
<keyword evidence="7" id="KW-0418">Kinase</keyword>
<dbReference type="GO" id="GO:0005886">
    <property type="term" value="C:plasma membrane"/>
    <property type="evidence" value="ECO:0007669"/>
    <property type="project" value="UniProtKB-SubCell"/>
</dbReference>
<keyword evidence="4" id="KW-0723">Serine/threonine-protein kinase</keyword>
<protein>
    <recommendedName>
        <fullName evidence="13">Protein kinase domain-containing protein</fullName>
    </recommendedName>
</protein>
<evidence type="ECO:0000256" key="1">
    <source>
        <dbReference type="ARBA" id="ARBA00004193"/>
    </source>
</evidence>
<evidence type="ECO:0000313" key="14">
    <source>
        <dbReference type="EnsemblPlants" id="AUR62003393-RA:cds"/>
    </source>
</evidence>
<reference evidence="14" key="2">
    <citation type="submission" date="2021-03" db="UniProtKB">
        <authorList>
            <consortium name="EnsemblPlants"/>
        </authorList>
    </citation>
    <scope>IDENTIFICATION</scope>
</reference>
<feature type="region of interest" description="Disordered" evidence="12">
    <location>
        <begin position="38"/>
        <end position="59"/>
    </location>
</feature>
<dbReference type="PANTHER" id="PTHR47985:SF93">
    <property type="entry name" value="SERINE_THREONINE-PROTEIN KINASE PBL7 ISOFORM X1-RELATED"/>
    <property type="match status" value="1"/>
</dbReference>
<dbReference type="SUPFAM" id="SSF56112">
    <property type="entry name" value="Protein kinase-like (PK-like)"/>
    <property type="match status" value="1"/>
</dbReference>
<keyword evidence="6 11" id="KW-0547">Nucleotide-binding</keyword>
<feature type="binding site" evidence="11">
    <location>
        <position position="111"/>
    </location>
    <ligand>
        <name>ATP</name>
        <dbReference type="ChEBI" id="CHEBI:30616"/>
    </ligand>
</feature>
<evidence type="ECO:0000256" key="9">
    <source>
        <dbReference type="ARBA" id="ARBA00023136"/>
    </source>
</evidence>
<keyword evidence="3" id="KW-1003">Cell membrane</keyword>
<dbReference type="AlphaFoldDB" id="A0A803KWI5"/>
<feature type="compositionally biased region" description="Basic and acidic residues" evidence="12">
    <location>
        <begin position="38"/>
        <end position="51"/>
    </location>
</feature>
<dbReference type="Gene3D" id="1.10.510.10">
    <property type="entry name" value="Transferase(Phosphotransferase) domain 1"/>
    <property type="match status" value="1"/>
</dbReference>
<evidence type="ECO:0000256" key="2">
    <source>
        <dbReference type="ARBA" id="ARBA00008684"/>
    </source>
</evidence>
<keyword evidence="10" id="KW-0449">Lipoprotein</keyword>
<dbReference type="Pfam" id="PF00069">
    <property type="entry name" value="Pkinase"/>
    <property type="match status" value="1"/>
</dbReference>
<reference evidence="14" key="1">
    <citation type="journal article" date="2017" name="Nature">
        <title>The genome of Chenopodium quinoa.</title>
        <authorList>
            <person name="Jarvis D.E."/>
            <person name="Ho Y.S."/>
            <person name="Lightfoot D.J."/>
            <person name="Schmoeckel S.M."/>
            <person name="Li B."/>
            <person name="Borm T.J.A."/>
            <person name="Ohyanagi H."/>
            <person name="Mineta K."/>
            <person name="Michell C.T."/>
            <person name="Saber N."/>
            <person name="Kharbatia N.M."/>
            <person name="Rupper R.R."/>
            <person name="Sharp A.R."/>
            <person name="Dally N."/>
            <person name="Boughton B.A."/>
            <person name="Woo Y.H."/>
            <person name="Gao G."/>
            <person name="Schijlen E.G.W.M."/>
            <person name="Guo X."/>
            <person name="Momin A.A."/>
            <person name="Negrao S."/>
            <person name="Al-Babili S."/>
            <person name="Gehring C."/>
            <person name="Roessner U."/>
            <person name="Jung C."/>
            <person name="Murphy K."/>
            <person name="Arold S.T."/>
            <person name="Gojobori T."/>
            <person name="van der Linden C.G."/>
            <person name="van Loo E.N."/>
            <person name="Jellen E.N."/>
            <person name="Maughan P.J."/>
            <person name="Tester M."/>
        </authorList>
    </citation>
    <scope>NUCLEOTIDE SEQUENCE [LARGE SCALE GENOMIC DNA]</scope>
    <source>
        <strain evidence="14">cv. PI 614886</strain>
    </source>
</reference>
<evidence type="ECO:0000256" key="12">
    <source>
        <dbReference type="SAM" id="MobiDB-lite"/>
    </source>
</evidence>
<feature type="domain" description="Protein kinase" evidence="13">
    <location>
        <begin position="81"/>
        <end position="358"/>
    </location>
</feature>
<comment type="subcellular location">
    <subcellularLocation>
        <location evidence="1">Cell membrane</location>
        <topology evidence="1">Lipid-anchor</topology>
    </subcellularLocation>
</comment>
<name>A0A803KWI5_CHEQI</name>
<dbReference type="PANTHER" id="PTHR47985">
    <property type="entry name" value="OS07G0668900 PROTEIN"/>
    <property type="match status" value="1"/>
</dbReference>
<evidence type="ECO:0000256" key="4">
    <source>
        <dbReference type="ARBA" id="ARBA00022527"/>
    </source>
</evidence>
<dbReference type="OMA" id="WDTRMVI"/>
<sequence>MLDWLCFGWRKRRNYQEFNGENLKSFKDPAVPDRNLEANKQEQKAEADSKEQSLATNDIGNGRNKARVFNYQDLATATRNFHRETFLGEGGFGSVYKGILESNSEVIAVKKLNPSGLQGEKEFLVEILMLSLLRHPNLVNMIGYCAEGTQRLLVLEFMPMGSLEAHLHDLPPDKEPLDWKTRMKIAAGAAKGVDYLHNEAKPSVIFRDLKPSNILLDNDFNPKLSDFGLAKFGPVGDNSHVSTRVMGTHGYCAPEYFLTGKLTPQSDTFSFGVVLLELISGRKAVEPTRQGGRTSLVDWARPLLKNPKNYLQLADHRLKGQFSVSSLHKAVEVAAMCLRETSTARPTMHEVALAMSYLTTRKHVRTRSESEGVSIDIGPSPGETAKTLNPDVNREQAVAEAKLWGEKWREKRRQSTGGGSDGLGCTNALGIVEVAQVCRTWLEILFLEI</sequence>
<dbReference type="GO" id="GO:0004674">
    <property type="term" value="F:protein serine/threonine kinase activity"/>
    <property type="evidence" value="ECO:0007669"/>
    <property type="project" value="UniProtKB-KW"/>
</dbReference>
<keyword evidence="5" id="KW-0808">Transferase</keyword>
<evidence type="ECO:0000256" key="6">
    <source>
        <dbReference type="ARBA" id="ARBA00022741"/>
    </source>
</evidence>
<evidence type="ECO:0000259" key="13">
    <source>
        <dbReference type="PROSITE" id="PS50011"/>
    </source>
</evidence>
<dbReference type="InterPro" id="IPR017441">
    <property type="entry name" value="Protein_kinase_ATP_BS"/>
</dbReference>
<keyword evidence="9" id="KW-0472">Membrane</keyword>
<evidence type="ECO:0000256" key="8">
    <source>
        <dbReference type="ARBA" id="ARBA00022840"/>
    </source>
</evidence>
<dbReference type="Gene3D" id="3.30.200.20">
    <property type="entry name" value="Phosphorylase Kinase, domain 1"/>
    <property type="match status" value="1"/>
</dbReference>
<keyword evidence="15" id="KW-1185">Reference proteome</keyword>
<keyword evidence="8 11" id="KW-0067">ATP-binding</keyword>
<evidence type="ECO:0000256" key="10">
    <source>
        <dbReference type="ARBA" id="ARBA00023288"/>
    </source>
</evidence>
<dbReference type="EnsemblPlants" id="AUR62003393-RA">
    <property type="protein sequence ID" value="AUR62003393-RA:cds"/>
    <property type="gene ID" value="AUR62003393"/>
</dbReference>
<dbReference type="Gramene" id="AUR62003393-RA">
    <property type="protein sequence ID" value="AUR62003393-RA:cds"/>
    <property type="gene ID" value="AUR62003393"/>
</dbReference>
<comment type="similarity">
    <text evidence="2">Belongs to the protein kinase superfamily. Ser/Thr protein kinase family.</text>
</comment>
<dbReference type="SMART" id="SM00220">
    <property type="entry name" value="S_TKc"/>
    <property type="match status" value="1"/>
</dbReference>
<proteinExistence type="inferred from homology"/>
<evidence type="ECO:0000256" key="7">
    <source>
        <dbReference type="ARBA" id="ARBA00022777"/>
    </source>
</evidence>
<accession>A0A803KWI5</accession>
<dbReference type="FunFam" id="1.10.510.10:FF:000032">
    <property type="entry name" value="Serine/threonine-protein kinase PBS1"/>
    <property type="match status" value="1"/>
</dbReference>
<evidence type="ECO:0000256" key="5">
    <source>
        <dbReference type="ARBA" id="ARBA00022679"/>
    </source>
</evidence>
<dbReference type="InterPro" id="IPR000719">
    <property type="entry name" value="Prot_kinase_dom"/>
</dbReference>
<evidence type="ECO:0000313" key="15">
    <source>
        <dbReference type="Proteomes" id="UP000596660"/>
    </source>
</evidence>
<dbReference type="PROSITE" id="PS00107">
    <property type="entry name" value="PROTEIN_KINASE_ATP"/>
    <property type="match status" value="1"/>
</dbReference>
<dbReference type="Proteomes" id="UP000596660">
    <property type="component" value="Unplaced"/>
</dbReference>
<evidence type="ECO:0000256" key="11">
    <source>
        <dbReference type="PROSITE-ProRule" id="PRU10141"/>
    </source>
</evidence>
<dbReference type="GO" id="GO:0005524">
    <property type="term" value="F:ATP binding"/>
    <property type="evidence" value="ECO:0007669"/>
    <property type="project" value="UniProtKB-UniRule"/>
</dbReference>
<evidence type="ECO:0000256" key="3">
    <source>
        <dbReference type="ARBA" id="ARBA00022475"/>
    </source>
</evidence>
<dbReference type="PROSITE" id="PS50011">
    <property type="entry name" value="PROTEIN_KINASE_DOM"/>
    <property type="match status" value="1"/>
</dbReference>
<dbReference type="FunFam" id="3.30.200.20:FF:000178">
    <property type="entry name" value="serine/threonine-protein kinase PBS1-like"/>
    <property type="match status" value="1"/>
</dbReference>
<organism evidence="14 15">
    <name type="scientific">Chenopodium quinoa</name>
    <name type="common">Quinoa</name>
    <dbReference type="NCBI Taxonomy" id="63459"/>
    <lineage>
        <taxon>Eukaryota</taxon>
        <taxon>Viridiplantae</taxon>
        <taxon>Streptophyta</taxon>
        <taxon>Embryophyta</taxon>
        <taxon>Tracheophyta</taxon>
        <taxon>Spermatophyta</taxon>
        <taxon>Magnoliopsida</taxon>
        <taxon>eudicotyledons</taxon>
        <taxon>Gunneridae</taxon>
        <taxon>Pentapetalae</taxon>
        <taxon>Caryophyllales</taxon>
        <taxon>Chenopodiaceae</taxon>
        <taxon>Chenopodioideae</taxon>
        <taxon>Atripliceae</taxon>
        <taxon>Chenopodium</taxon>
    </lineage>
</organism>